<dbReference type="EMBL" id="QPKB01000002">
    <property type="protein sequence ID" value="RWR77619.1"/>
    <property type="molecule type" value="Genomic_DNA"/>
</dbReference>
<feature type="binding site" evidence="9">
    <location>
        <position position="112"/>
    </location>
    <ligand>
        <name>Zn(2+)</name>
        <dbReference type="ChEBI" id="CHEBI:29105"/>
        <note>catalytic</note>
    </ligand>
</feature>
<feature type="binding site" evidence="8">
    <location>
        <begin position="69"/>
        <end position="71"/>
    </location>
    <ligand>
        <name>substrate</name>
    </ligand>
</feature>
<dbReference type="EMBL" id="QPKB01000002">
    <property type="protein sequence ID" value="RWR77618.1"/>
    <property type="molecule type" value="Genomic_DNA"/>
</dbReference>
<protein>
    <recommendedName>
        <fullName evidence="3">cytidine deaminase</fullName>
        <ecNumber evidence="3">3.5.4.5</ecNumber>
    </recommendedName>
</protein>
<reference evidence="11 13" key="1">
    <citation type="journal article" date="2019" name="Nat. Plants">
        <title>Stout camphor tree genome fills gaps in understanding of flowering plant genome evolution.</title>
        <authorList>
            <person name="Chaw S.M."/>
            <person name="Liu Y.C."/>
            <person name="Wu Y.W."/>
            <person name="Wang H.Y."/>
            <person name="Lin C.I."/>
            <person name="Wu C.S."/>
            <person name="Ke H.M."/>
            <person name="Chang L.Y."/>
            <person name="Hsu C.Y."/>
            <person name="Yang H.T."/>
            <person name="Sudianto E."/>
            <person name="Hsu M.H."/>
            <person name="Wu K.P."/>
            <person name="Wang L.N."/>
            <person name="Leebens-Mack J.H."/>
            <person name="Tsai I.J."/>
        </authorList>
    </citation>
    <scope>NUCLEOTIDE SEQUENCE [LARGE SCALE GENOMIC DNA]</scope>
    <source>
        <strain evidence="13">cv. Chaw 1501</strain>
        <tissue evidence="11">Young leaves</tissue>
    </source>
</reference>
<proteinExistence type="inferred from homology"/>
<evidence type="ECO:0000256" key="1">
    <source>
        <dbReference type="ARBA" id="ARBA00006576"/>
    </source>
</evidence>
<evidence type="ECO:0000256" key="6">
    <source>
        <dbReference type="ARBA" id="ARBA00022833"/>
    </source>
</evidence>
<dbReference type="AlphaFoldDB" id="A0A3S4NIC9"/>
<dbReference type="GO" id="GO:0042803">
    <property type="term" value="F:protein homodimerization activity"/>
    <property type="evidence" value="ECO:0007669"/>
    <property type="project" value="UniProtKB-ARBA"/>
</dbReference>
<keyword evidence="4 9" id="KW-0479">Metal-binding</keyword>
<dbReference type="InterPro" id="IPR006263">
    <property type="entry name" value="Cyt_deam_dimer"/>
</dbReference>
<feature type="binding site" evidence="9">
    <location>
        <position position="82"/>
    </location>
    <ligand>
        <name>Zn(2+)</name>
        <dbReference type="ChEBI" id="CHEBI:29105"/>
        <note>catalytic</note>
    </ligand>
</feature>
<evidence type="ECO:0000313" key="12">
    <source>
        <dbReference type="EMBL" id="RWR77619.1"/>
    </source>
</evidence>
<name>A0A3S4NIC9_9MAGN</name>
<dbReference type="InterPro" id="IPR016193">
    <property type="entry name" value="Cytidine_deaminase-like"/>
</dbReference>
<comment type="similarity">
    <text evidence="1">Belongs to the cytidine and deoxycytidylate deaminase family.</text>
</comment>
<dbReference type="FunFam" id="3.40.140.10:FF:000006">
    <property type="entry name" value="Cytidine deaminase"/>
    <property type="match status" value="1"/>
</dbReference>
<dbReference type="GO" id="GO:0005829">
    <property type="term" value="C:cytosol"/>
    <property type="evidence" value="ECO:0007669"/>
    <property type="project" value="UniProtKB-ARBA"/>
</dbReference>
<comment type="subunit">
    <text evidence="2">Homodimer.</text>
</comment>
<feature type="active site" description="Proton donor" evidence="7">
    <location>
        <position position="84"/>
    </location>
</feature>
<dbReference type="Gene3D" id="3.40.140.10">
    <property type="entry name" value="Cytidine Deaminase, domain 2"/>
    <property type="match status" value="2"/>
</dbReference>
<dbReference type="PANTHER" id="PTHR11644:SF2">
    <property type="entry name" value="CYTIDINE DEAMINASE"/>
    <property type="match status" value="1"/>
</dbReference>
<sequence length="314" mass="33576">MARRVGKDRFVIEQAEAESLTRELKFSSVLETLAWLVDSAQKLARPPISNFHVGAVGLASDGRILIGVNLEFPGAPLNQSVHAEQFLATSASQNSAERIEYIAVSAAPCGHCRQFLQEIRGAPEIKILIADGSSEIVFRPLSQLLPQRFGPDDLLDKDVPLLLEPHHNGLGFGSDSVDPTCYSNGGLDRWGELKRAALKAANGAHAPYSGCPSGVAVMDSEGRIFAGSYAESAAYNPSLPPVQAALVAYVAGGGGEYEEIVAAALVEEEGAVVGQEMAARMLFGAVAPRCDFRVFHCRCVDGKKKRKEEKISSL</sequence>
<evidence type="ECO:0000256" key="2">
    <source>
        <dbReference type="ARBA" id="ARBA00011738"/>
    </source>
</evidence>
<gene>
    <name evidence="11" type="ORF">CKAN_00611300</name>
    <name evidence="12" type="ORF">CKAN_00611400</name>
</gene>
<evidence type="ECO:0000313" key="11">
    <source>
        <dbReference type="EMBL" id="RWR77618.1"/>
    </source>
</evidence>
<dbReference type="InterPro" id="IPR013171">
    <property type="entry name" value="Cyd/dCyd_deaminase_Zn-bd"/>
</dbReference>
<dbReference type="Pfam" id="PF08211">
    <property type="entry name" value="dCMP_cyt_deam_2"/>
    <property type="match status" value="1"/>
</dbReference>
<dbReference type="NCBIfam" id="NF006537">
    <property type="entry name" value="PRK09027.1"/>
    <property type="match status" value="1"/>
</dbReference>
<evidence type="ECO:0000256" key="5">
    <source>
        <dbReference type="ARBA" id="ARBA00022801"/>
    </source>
</evidence>
<dbReference type="STRING" id="337451.A0A3S4NIC9"/>
<keyword evidence="6 9" id="KW-0862">Zinc</keyword>
<keyword evidence="13" id="KW-1185">Reference proteome</keyword>
<comment type="caution">
    <text evidence="11">The sequence shown here is derived from an EMBL/GenBank/DDBJ whole genome shotgun (WGS) entry which is preliminary data.</text>
</comment>
<dbReference type="PROSITE" id="PS51747">
    <property type="entry name" value="CYT_DCMP_DEAMINASES_2"/>
    <property type="match status" value="2"/>
</dbReference>
<dbReference type="EC" id="3.5.4.5" evidence="3"/>
<dbReference type="GO" id="GO:0046135">
    <property type="term" value="P:pyrimidine nucleoside catabolic process"/>
    <property type="evidence" value="ECO:0007669"/>
    <property type="project" value="UniProtKB-ARBA"/>
</dbReference>
<comment type="cofactor">
    <cofactor evidence="9">
        <name>Zn(2+)</name>
        <dbReference type="ChEBI" id="CHEBI:29105"/>
    </cofactor>
    <text evidence="9">Binds 1 zinc ion.</text>
</comment>
<keyword evidence="5" id="KW-0378">Hydrolase</keyword>
<feature type="domain" description="CMP/dCMP-type deaminase" evidence="10">
    <location>
        <begin position="28"/>
        <end position="152"/>
    </location>
</feature>
<evidence type="ECO:0000256" key="3">
    <source>
        <dbReference type="ARBA" id="ARBA00012783"/>
    </source>
</evidence>
<dbReference type="Pfam" id="PF00383">
    <property type="entry name" value="dCMP_cyt_deam_1"/>
    <property type="match status" value="1"/>
</dbReference>
<evidence type="ECO:0000256" key="9">
    <source>
        <dbReference type="PIRSR" id="PIRSR006334-3"/>
    </source>
</evidence>
<dbReference type="GO" id="GO:0004126">
    <property type="term" value="F:cytidine deaminase activity"/>
    <property type="evidence" value="ECO:0007669"/>
    <property type="project" value="UniProtKB-EC"/>
</dbReference>
<feature type="binding site" evidence="9">
    <location>
        <position position="109"/>
    </location>
    <ligand>
        <name>Zn(2+)</name>
        <dbReference type="ChEBI" id="CHEBI:29105"/>
        <note>catalytic</note>
    </ligand>
</feature>
<dbReference type="CDD" id="cd01283">
    <property type="entry name" value="cytidine_deaminase"/>
    <property type="match status" value="2"/>
</dbReference>
<dbReference type="PANTHER" id="PTHR11644">
    <property type="entry name" value="CYTIDINE DEAMINASE"/>
    <property type="match status" value="1"/>
</dbReference>
<dbReference type="InterPro" id="IPR002125">
    <property type="entry name" value="CMP_dCMP_dom"/>
</dbReference>
<dbReference type="GO" id="GO:0008270">
    <property type="term" value="F:zinc ion binding"/>
    <property type="evidence" value="ECO:0007669"/>
    <property type="project" value="InterPro"/>
</dbReference>
<dbReference type="InterPro" id="IPR050202">
    <property type="entry name" value="Cyt/Deoxycyt_deaminase"/>
</dbReference>
<dbReference type="FunFam" id="3.40.140.10:FF:000041">
    <property type="entry name" value="Cytidine deaminase"/>
    <property type="match status" value="1"/>
</dbReference>
<evidence type="ECO:0000256" key="4">
    <source>
        <dbReference type="ARBA" id="ARBA00022723"/>
    </source>
</evidence>
<evidence type="ECO:0000256" key="8">
    <source>
        <dbReference type="PIRSR" id="PIRSR006334-2"/>
    </source>
</evidence>
<dbReference type="Proteomes" id="UP000283530">
    <property type="component" value="Unassembled WGS sequence"/>
</dbReference>
<dbReference type="PIRSF" id="PIRSF006334">
    <property type="entry name" value="Cdd_plus_pseudo"/>
    <property type="match status" value="1"/>
</dbReference>
<organism evidence="11 13">
    <name type="scientific">Cinnamomum micranthum f. kanehirae</name>
    <dbReference type="NCBI Taxonomy" id="337451"/>
    <lineage>
        <taxon>Eukaryota</taxon>
        <taxon>Viridiplantae</taxon>
        <taxon>Streptophyta</taxon>
        <taxon>Embryophyta</taxon>
        <taxon>Tracheophyta</taxon>
        <taxon>Spermatophyta</taxon>
        <taxon>Magnoliopsida</taxon>
        <taxon>Magnoliidae</taxon>
        <taxon>Laurales</taxon>
        <taxon>Lauraceae</taxon>
        <taxon>Cinnamomum</taxon>
    </lineage>
</organism>
<dbReference type="SUPFAM" id="SSF53927">
    <property type="entry name" value="Cytidine deaminase-like"/>
    <property type="match status" value="2"/>
</dbReference>
<evidence type="ECO:0000256" key="7">
    <source>
        <dbReference type="PIRSR" id="PIRSR006334-1"/>
    </source>
</evidence>
<accession>A0A3S4NIC9</accession>
<evidence type="ECO:0000313" key="13">
    <source>
        <dbReference type="Proteomes" id="UP000283530"/>
    </source>
</evidence>
<dbReference type="OrthoDB" id="414540at2759"/>
<evidence type="ECO:0000259" key="10">
    <source>
        <dbReference type="PROSITE" id="PS51747"/>
    </source>
</evidence>
<feature type="domain" description="CMP/dCMP-type deaminase" evidence="10">
    <location>
        <begin position="188"/>
        <end position="314"/>
    </location>
</feature>
<dbReference type="NCBIfam" id="TIGR01355">
    <property type="entry name" value="cyt_deam_dimer"/>
    <property type="match status" value="1"/>
</dbReference>